<accession>A0ABX8GAN8</accession>
<dbReference type="PANTHER" id="PTHR43617">
    <property type="entry name" value="L-AMINO ACID N-ACETYLTRANSFERASE"/>
    <property type="match status" value="1"/>
</dbReference>
<protein>
    <submittedName>
        <fullName evidence="2">GNAT family N-acetyltransferase</fullName>
        <ecNumber evidence="2">2.3.1.-</ecNumber>
    </submittedName>
</protein>
<evidence type="ECO:0000259" key="1">
    <source>
        <dbReference type="PROSITE" id="PS51186"/>
    </source>
</evidence>
<dbReference type="InterPro" id="IPR000182">
    <property type="entry name" value="GNAT_dom"/>
</dbReference>
<gene>
    <name evidence="2" type="ORF">KKI46_01060</name>
</gene>
<dbReference type="GO" id="GO:0016746">
    <property type="term" value="F:acyltransferase activity"/>
    <property type="evidence" value="ECO:0007669"/>
    <property type="project" value="UniProtKB-KW"/>
</dbReference>
<dbReference type="CDD" id="cd04301">
    <property type="entry name" value="NAT_SF"/>
    <property type="match status" value="1"/>
</dbReference>
<dbReference type="InterPro" id="IPR016181">
    <property type="entry name" value="Acyl_CoA_acyltransferase"/>
</dbReference>
<dbReference type="SUPFAM" id="SSF55729">
    <property type="entry name" value="Acyl-CoA N-acyltransferases (Nat)"/>
    <property type="match status" value="1"/>
</dbReference>
<proteinExistence type="predicted"/>
<dbReference type="PROSITE" id="PS51186">
    <property type="entry name" value="GNAT"/>
    <property type="match status" value="1"/>
</dbReference>
<dbReference type="EMBL" id="CP075897">
    <property type="protein sequence ID" value="QWB30288.1"/>
    <property type="molecule type" value="Genomic_DNA"/>
</dbReference>
<keyword evidence="3" id="KW-1185">Reference proteome</keyword>
<dbReference type="PANTHER" id="PTHR43617:SF2">
    <property type="entry name" value="UPF0039 PROTEIN SLL0451"/>
    <property type="match status" value="1"/>
</dbReference>
<name>A0ABX8GAN8_EXIAC</name>
<keyword evidence="2" id="KW-0012">Acyltransferase</keyword>
<organism evidence="2 3">
    <name type="scientific">Exiguobacterium acetylicum</name>
    <name type="common">Brevibacterium acetylicum</name>
    <dbReference type="NCBI Taxonomy" id="41170"/>
    <lineage>
        <taxon>Bacteria</taxon>
        <taxon>Bacillati</taxon>
        <taxon>Bacillota</taxon>
        <taxon>Bacilli</taxon>
        <taxon>Bacillales</taxon>
        <taxon>Bacillales Family XII. Incertae Sedis</taxon>
        <taxon>Exiguobacterium</taxon>
    </lineage>
</organism>
<sequence>MNMIQLVPVTAENWEACCELTLTAEQQDFMEANVYSIAQAKFEPSLVLRAIIADEAVVGFVMYNTELEELDGYWIYRIMIDQAQQGNGIGRLAMQAVIDEMRRALPAAKRIVVGYQPDNQAAHRLYASLGFIDQGDRFGREMAVRLDI</sequence>
<evidence type="ECO:0000313" key="2">
    <source>
        <dbReference type="EMBL" id="QWB30288.1"/>
    </source>
</evidence>
<reference evidence="2 3" key="1">
    <citation type="submission" date="2021-05" db="EMBL/GenBank/DDBJ databases">
        <title>Biocontrol using Exiguobacterium acetylicum SI17 against litchi downy blight caused by Peronophythora litchii.</title>
        <authorList>
            <person name="Zheng L."/>
        </authorList>
    </citation>
    <scope>NUCLEOTIDE SEQUENCE [LARGE SCALE GENOMIC DNA]</scope>
    <source>
        <strain evidence="2 3">SI17</strain>
    </source>
</reference>
<dbReference type="Gene3D" id="3.40.630.30">
    <property type="match status" value="1"/>
</dbReference>
<dbReference type="EC" id="2.3.1.-" evidence="2"/>
<evidence type="ECO:0000313" key="3">
    <source>
        <dbReference type="Proteomes" id="UP000679498"/>
    </source>
</evidence>
<dbReference type="InterPro" id="IPR050276">
    <property type="entry name" value="MshD_Acetyltransferase"/>
</dbReference>
<dbReference type="Pfam" id="PF00583">
    <property type="entry name" value="Acetyltransf_1"/>
    <property type="match status" value="1"/>
</dbReference>
<dbReference type="Proteomes" id="UP000679498">
    <property type="component" value="Chromosome"/>
</dbReference>
<feature type="domain" description="N-acetyltransferase" evidence="1">
    <location>
        <begin position="4"/>
        <end position="147"/>
    </location>
</feature>
<keyword evidence="2" id="KW-0808">Transferase</keyword>